<protein>
    <recommendedName>
        <fullName evidence="2">NADP-dependent oxidoreductase domain-containing protein</fullName>
    </recommendedName>
</protein>
<dbReference type="Pfam" id="PF00248">
    <property type="entry name" value="Aldo_ket_red"/>
    <property type="match status" value="1"/>
</dbReference>
<organism evidence="3 4">
    <name type="scientific">Pseudolysinimonas kribbensis</name>
    <dbReference type="NCBI Taxonomy" id="433641"/>
    <lineage>
        <taxon>Bacteria</taxon>
        <taxon>Bacillati</taxon>
        <taxon>Actinomycetota</taxon>
        <taxon>Actinomycetes</taxon>
        <taxon>Micrococcales</taxon>
        <taxon>Microbacteriaceae</taxon>
        <taxon>Pseudolysinimonas</taxon>
    </lineage>
</organism>
<dbReference type="EMBL" id="BSVB01000001">
    <property type="protein sequence ID" value="GMA94849.1"/>
    <property type="molecule type" value="Genomic_DNA"/>
</dbReference>
<sequence>MPSLGIMTAAVPVPGSPEWLRPLGTTGLTVSAIGAGGGPLGGMPDARQAIGLVRHLLDSPIRVIDTSNGYSDGASEKRIGAGIAQHGGLPDGYLIATKVDARGGDYSGARIRDSIHESQDRLGLETFPLVHLHDPEYHPEAGFDLPGARSRRWSPCATRASSSTSASARGTPRPSSACSTWASSRSSSPTRASRSSTGEPTPSCSARTRRGSAS</sequence>
<feature type="compositionally biased region" description="Low complexity" evidence="1">
    <location>
        <begin position="157"/>
        <end position="197"/>
    </location>
</feature>
<evidence type="ECO:0000313" key="3">
    <source>
        <dbReference type="EMBL" id="GMA94849.1"/>
    </source>
</evidence>
<dbReference type="PANTHER" id="PTHR42686">
    <property type="entry name" value="GH17980P-RELATED"/>
    <property type="match status" value="1"/>
</dbReference>
<name>A0ABQ6K6E1_9MICO</name>
<dbReference type="Gene3D" id="3.20.20.100">
    <property type="entry name" value="NADP-dependent oxidoreductase domain"/>
    <property type="match status" value="1"/>
</dbReference>
<dbReference type="InterPro" id="IPR020471">
    <property type="entry name" value="AKR"/>
</dbReference>
<dbReference type="InterPro" id="IPR036812">
    <property type="entry name" value="NAD(P)_OxRdtase_dom_sf"/>
</dbReference>
<proteinExistence type="predicted"/>
<evidence type="ECO:0000256" key="1">
    <source>
        <dbReference type="SAM" id="MobiDB-lite"/>
    </source>
</evidence>
<feature type="domain" description="NADP-dependent oxidoreductase" evidence="2">
    <location>
        <begin position="33"/>
        <end position="137"/>
    </location>
</feature>
<reference evidence="4" key="1">
    <citation type="journal article" date="2019" name="Int. J. Syst. Evol. Microbiol.">
        <title>The Global Catalogue of Microorganisms (GCM) 10K type strain sequencing project: providing services to taxonomists for standard genome sequencing and annotation.</title>
        <authorList>
            <consortium name="The Broad Institute Genomics Platform"/>
            <consortium name="The Broad Institute Genome Sequencing Center for Infectious Disease"/>
            <person name="Wu L."/>
            <person name="Ma J."/>
        </authorList>
    </citation>
    <scope>NUCLEOTIDE SEQUENCE [LARGE SCALE GENOMIC DNA]</scope>
    <source>
        <strain evidence="4">NBRC 108894</strain>
    </source>
</reference>
<dbReference type="InterPro" id="IPR023210">
    <property type="entry name" value="NADP_OxRdtase_dom"/>
</dbReference>
<gene>
    <name evidence="3" type="ORF">GCM10025881_16730</name>
</gene>
<evidence type="ECO:0000259" key="2">
    <source>
        <dbReference type="Pfam" id="PF00248"/>
    </source>
</evidence>
<comment type="caution">
    <text evidence="3">The sequence shown here is derived from an EMBL/GenBank/DDBJ whole genome shotgun (WGS) entry which is preliminary data.</text>
</comment>
<evidence type="ECO:0000313" key="4">
    <source>
        <dbReference type="Proteomes" id="UP001157034"/>
    </source>
</evidence>
<keyword evidence="4" id="KW-1185">Reference proteome</keyword>
<dbReference type="SUPFAM" id="SSF51430">
    <property type="entry name" value="NAD(P)-linked oxidoreductase"/>
    <property type="match status" value="1"/>
</dbReference>
<dbReference type="PANTHER" id="PTHR42686:SF1">
    <property type="entry name" value="GH17980P-RELATED"/>
    <property type="match status" value="1"/>
</dbReference>
<accession>A0ABQ6K6E1</accession>
<dbReference type="Proteomes" id="UP001157034">
    <property type="component" value="Unassembled WGS sequence"/>
</dbReference>
<feature type="region of interest" description="Disordered" evidence="1">
    <location>
        <begin position="156"/>
        <end position="214"/>
    </location>
</feature>